<evidence type="ECO:0000259" key="1">
    <source>
        <dbReference type="Pfam" id="PF12770"/>
    </source>
</evidence>
<dbReference type="Gene3D" id="3.40.50.300">
    <property type="entry name" value="P-loop containing nucleotide triphosphate hydrolases"/>
    <property type="match status" value="1"/>
</dbReference>
<name>A0A5C6TJN8_FUSOC</name>
<dbReference type="Proteomes" id="UP000321331">
    <property type="component" value="Unassembled WGS sequence"/>
</dbReference>
<accession>A0A5C6TJN8</accession>
<dbReference type="SUPFAM" id="SSF52540">
    <property type="entry name" value="P-loop containing nucleoside triphosphate hydrolases"/>
    <property type="match status" value="1"/>
</dbReference>
<sequence length="1677" mass="191520">MSQRSTFLVQIVCQGRVDGGWAVNLVKNGETIQQDIRIADPLTSEQKQTCRWYLQQYVQLSPFSVDRAAEAKAILDKYPHQLLDQLPLRRALLPQLQQGAYSLDPITLLVDVFEPPNGIESASDDSIHQLFWETLEYPKLWSHPNWKVIVRRCLNYQCTVLPPQLHKVASWDNADGSKSLNVLLVVARDLTNDPSVYEDVSPSIATNALLKIRDELNQHPSGNKLEVEIVRPGTFTAFKEHLRHSEKTRGPGYFHLVHFDTHGTVALKKGRAAKYGLLHFSHADHDKTDPKPGVQIAKVLREHQIPYAVLNSCESASATAGDNANVAKLLLKAGLRGVIGMSFKIASSSVTIFLERFYNDLLCRGKSFAASAAAGRMALRLNPMRPARYGLDRHLSDSLVAVAYEEGNTSSSFSDNFGPSFNDHWSLGSNTLVGGSASARCQGTSHLNPTSDEQELVGRDFEILRLEKILMRSHVLCMSGAIGVGKTALLKHAARVWKSTQLVQVIVHVEMEKQFDRSGEKLLEDILRQTLVQLSDAKSQMLLWTMSASPNSVASYDSLLLVDILKNLLSLANAVIILEYHEPSHLQLFINSSVESTTKSVFETVRMLLSLARSPKAEADTHLYFILTQRRRSLRGMEEVLGCQLTSYRIDLEGLRLSDAIELSKKVLNNAGEPVQDWVSEDVDSLEIVIHLLQGIPSALISMLPLQRSRGIPWRRFHRELEKSLFISLSDLKSHGLRDCSMVRELESMYLPKQYELLIFLISLFWHKAPPMDEYVHLCLGINDEHIVDEVLGASGQGINLWYQAFKHFVHDRGYIYHCDGYTLEVHPLFSIVGRAFLFDKLVSLSNRVQLKTLFCATLQLCCFTPRGRNPSLQLEPWNYLTALEFCTREIPVERWPLGLLFPREHWRESSYPSSLKAYLWERDSELMEALYFKIPLLDQKGDHLALYGLKNLLLCPSENPPSKSILERVLQFSKRGQELMTTLSPSEDTEIVNLSRASLLSAMMASSHYLGDYQQAHDAWELMKLLDEEMHLAELPQHECETANISESFGSKPWLEIQKQLVSEAIQALKEDMEKKAFKYFSTLSHGFLEDVFLFILSGPSSVPRQPSSEPSPHKLSDLESSYDAGNWLDTCERHISMAIDSLSADQFEEVGSHLECVFTLAKLNSASEAFIADIQACQARIFMTHLAYLCHVTLFPARYFYRGIEYGFARRMNATLHQRFAKGSFWGSQGLLWPSKDHKSSLFQECKWWQWWQWFLESQGQDKTWVTHVRANLGLYLNEAEFMRHIFTLVGYNRFENALILLDELEPMCNNSVFVHFPIQLSPLQCVRSCFELAFEHSSIGGKLDTWQFDSADAQGYQALVTQLLELRPSFCTWFPDRMAQGFQYAAERFKLYSYQMAMREAAQSHDPTDLKATYRQLVSLIDGGCFSLLNEGDLLTVRTLGLRYNLDRARDSRLWQEAISLCDEYLAISQAAARDLPRAQDSWVMAKHECEWHVISDAMEEAEANLDFEKCIQLLRKKYGMAWRQDQTPGISKTVLFLVGPRLYSFQMQLYQDQCVECLTWLRNAQQSSQQNTDVLLKKALWVFRHKYMKSLVLGKRWKTLARKVRKGHRKVFGVGQIRQKLPYLRNPFQRHRTWKSRFQGHLTDECQYGHDREQFQKPFGCQCHCPGGYCFAD</sequence>
<evidence type="ECO:0000313" key="2">
    <source>
        <dbReference type="EMBL" id="TXC10474.1"/>
    </source>
</evidence>
<reference evidence="2 3" key="1">
    <citation type="submission" date="2019-07" db="EMBL/GenBank/DDBJ databases">
        <title>The First High-Quality Draft Genome Sequence of the Causal Agent of the Current Panama Disease Epidemic.</title>
        <authorList>
            <person name="Warmington R.J."/>
            <person name="Kay W."/>
            <person name="Jeffries A."/>
            <person name="Bebber D."/>
            <person name="Moore K."/>
            <person name="Studholme D.J."/>
        </authorList>
    </citation>
    <scope>NUCLEOTIDE SEQUENCE [LARGE SCALE GENOMIC DNA]</scope>
    <source>
        <strain evidence="2 3">TR4</strain>
    </source>
</reference>
<feature type="domain" description="CHAT" evidence="1">
    <location>
        <begin position="215"/>
        <end position="372"/>
    </location>
</feature>
<organism evidence="2 3">
    <name type="scientific">Fusarium oxysporum f. sp. cubense</name>
    <dbReference type="NCBI Taxonomy" id="61366"/>
    <lineage>
        <taxon>Eukaryota</taxon>
        <taxon>Fungi</taxon>
        <taxon>Dikarya</taxon>
        <taxon>Ascomycota</taxon>
        <taxon>Pezizomycotina</taxon>
        <taxon>Sordariomycetes</taxon>
        <taxon>Hypocreomycetidae</taxon>
        <taxon>Hypocreales</taxon>
        <taxon>Nectriaceae</taxon>
        <taxon>Fusarium</taxon>
        <taxon>Fusarium oxysporum species complex</taxon>
    </lineage>
</organism>
<evidence type="ECO:0000313" key="3">
    <source>
        <dbReference type="Proteomes" id="UP000321331"/>
    </source>
</evidence>
<proteinExistence type="predicted"/>
<protein>
    <recommendedName>
        <fullName evidence="1">CHAT domain-containing protein</fullName>
    </recommendedName>
</protein>
<dbReference type="InterPro" id="IPR027417">
    <property type="entry name" value="P-loop_NTPase"/>
</dbReference>
<dbReference type="EMBL" id="VMNF01000004">
    <property type="protein sequence ID" value="TXC10474.1"/>
    <property type="molecule type" value="Genomic_DNA"/>
</dbReference>
<dbReference type="InterPro" id="IPR024983">
    <property type="entry name" value="CHAT_dom"/>
</dbReference>
<dbReference type="Pfam" id="PF12770">
    <property type="entry name" value="CHAT"/>
    <property type="match status" value="1"/>
</dbReference>
<gene>
    <name evidence="2" type="ORF">FocTR4_00006071</name>
</gene>
<comment type="caution">
    <text evidence="2">The sequence shown here is derived from an EMBL/GenBank/DDBJ whole genome shotgun (WGS) entry which is preliminary data.</text>
</comment>